<name>A0A4C1VD27_EUMVA</name>
<protein>
    <submittedName>
        <fullName evidence="1">Uncharacterized protein</fullName>
    </submittedName>
</protein>
<reference evidence="1 2" key="1">
    <citation type="journal article" date="2019" name="Commun. Biol.">
        <title>The bagworm genome reveals a unique fibroin gene that provides high tensile strength.</title>
        <authorList>
            <person name="Kono N."/>
            <person name="Nakamura H."/>
            <person name="Ohtoshi R."/>
            <person name="Tomita M."/>
            <person name="Numata K."/>
            <person name="Arakawa K."/>
        </authorList>
    </citation>
    <scope>NUCLEOTIDE SEQUENCE [LARGE SCALE GENOMIC DNA]</scope>
</reference>
<evidence type="ECO:0000313" key="1">
    <source>
        <dbReference type="EMBL" id="GBP36696.1"/>
    </source>
</evidence>
<keyword evidence="2" id="KW-1185">Reference proteome</keyword>
<comment type="caution">
    <text evidence="1">The sequence shown here is derived from an EMBL/GenBank/DDBJ whole genome shotgun (WGS) entry which is preliminary data.</text>
</comment>
<proteinExistence type="predicted"/>
<sequence length="191" mass="21320">MQCSPFAFIHFKEQGWRRVRRGRCVAVKSIVSSIWISSGAPAPNPAFRTLPRVVPTDSERVIKPAPDRVESGAGVRGVCGRLLPGGFPIRLRRLPSNHLSFLIKNSHEDTNHGSPPNTSITQYGIKKAPADNHPELRRRVCVREGLTAHAAQWLLPAVIFKFQMSSFIVDLITSSETQRAVEKLYSESLQR</sequence>
<evidence type="ECO:0000313" key="2">
    <source>
        <dbReference type="Proteomes" id="UP000299102"/>
    </source>
</evidence>
<dbReference type="AlphaFoldDB" id="A0A4C1VD27"/>
<dbReference type="EMBL" id="BGZK01000321">
    <property type="protein sequence ID" value="GBP36696.1"/>
    <property type="molecule type" value="Genomic_DNA"/>
</dbReference>
<dbReference type="Proteomes" id="UP000299102">
    <property type="component" value="Unassembled WGS sequence"/>
</dbReference>
<accession>A0A4C1VD27</accession>
<organism evidence="1 2">
    <name type="scientific">Eumeta variegata</name>
    <name type="common">Bagworm moth</name>
    <name type="synonym">Eumeta japonica</name>
    <dbReference type="NCBI Taxonomy" id="151549"/>
    <lineage>
        <taxon>Eukaryota</taxon>
        <taxon>Metazoa</taxon>
        <taxon>Ecdysozoa</taxon>
        <taxon>Arthropoda</taxon>
        <taxon>Hexapoda</taxon>
        <taxon>Insecta</taxon>
        <taxon>Pterygota</taxon>
        <taxon>Neoptera</taxon>
        <taxon>Endopterygota</taxon>
        <taxon>Lepidoptera</taxon>
        <taxon>Glossata</taxon>
        <taxon>Ditrysia</taxon>
        <taxon>Tineoidea</taxon>
        <taxon>Psychidae</taxon>
        <taxon>Oiketicinae</taxon>
        <taxon>Eumeta</taxon>
    </lineage>
</organism>
<gene>
    <name evidence="1" type="ORF">EVAR_35282_1</name>
</gene>